<dbReference type="RefSeq" id="WP_132145098.1">
    <property type="nucleotide sequence ID" value="NZ_SLWR01000002.1"/>
</dbReference>
<evidence type="ECO:0000256" key="1">
    <source>
        <dbReference type="SAM" id="MobiDB-lite"/>
    </source>
</evidence>
<dbReference type="Proteomes" id="UP000295573">
    <property type="component" value="Unassembled WGS sequence"/>
</dbReference>
<dbReference type="EMBL" id="SLWR01000002">
    <property type="protein sequence ID" value="TCO50053.1"/>
    <property type="molecule type" value="Genomic_DNA"/>
</dbReference>
<proteinExistence type="predicted"/>
<evidence type="ECO:0000313" key="3">
    <source>
        <dbReference type="Proteomes" id="UP000295573"/>
    </source>
</evidence>
<dbReference type="AlphaFoldDB" id="A0A4R2IWA3"/>
<comment type="caution">
    <text evidence="2">The sequence shown here is derived from an EMBL/GenBank/DDBJ whole genome shotgun (WGS) entry which is preliminary data.</text>
</comment>
<protein>
    <submittedName>
        <fullName evidence="2">Uncharacterized protein</fullName>
    </submittedName>
</protein>
<reference evidence="2 3" key="1">
    <citation type="journal article" date="2015" name="Stand. Genomic Sci.">
        <title>Genomic Encyclopedia of Bacterial and Archaeal Type Strains, Phase III: the genomes of soil and plant-associated and newly described type strains.</title>
        <authorList>
            <person name="Whitman W.B."/>
            <person name="Woyke T."/>
            <person name="Klenk H.P."/>
            <person name="Zhou Y."/>
            <person name="Lilburn T.G."/>
            <person name="Beck B.J."/>
            <person name="De Vos P."/>
            <person name="Vandamme P."/>
            <person name="Eisen J.A."/>
            <person name="Garrity G."/>
            <person name="Hugenholtz P."/>
            <person name="Kyrpides N.C."/>
        </authorList>
    </citation>
    <scope>NUCLEOTIDE SEQUENCE [LARGE SCALE GENOMIC DNA]</scope>
    <source>
        <strain evidence="2 3">VKM Ac-2541</strain>
    </source>
</reference>
<feature type="region of interest" description="Disordered" evidence="1">
    <location>
        <begin position="29"/>
        <end position="52"/>
    </location>
</feature>
<accession>A0A4R2IWA3</accession>
<dbReference type="OrthoDB" id="3830787at2"/>
<keyword evidence="3" id="KW-1185">Reference proteome</keyword>
<organism evidence="2 3">
    <name type="scientific">Kribbella antiqua</name>
    <dbReference type="NCBI Taxonomy" id="2512217"/>
    <lineage>
        <taxon>Bacteria</taxon>
        <taxon>Bacillati</taxon>
        <taxon>Actinomycetota</taxon>
        <taxon>Actinomycetes</taxon>
        <taxon>Propionibacteriales</taxon>
        <taxon>Kribbellaceae</taxon>
        <taxon>Kribbella</taxon>
    </lineage>
</organism>
<gene>
    <name evidence="2" type="ORF">EV646_102124</name>
</gene>
<sequence length="138" mass="14943">MGDANEEELAKRQLEIVRLQNEENTRRQQEALAKLREQQQQIEEASKREVNMVAAEPATPNWPDDGYQAAPPSRWDAAKGMVGIGPVADAEFAHRLLHHGRPPAGGAVSAEAGTQIDGAKEHRGAALNTRGTAQAYGI</sequence>
<evidence type="ECO:0000313" key="2">
    <source>
        <dbReference type="EMBL" id="TCO50053.1"/>
    </source>
</evidence>
<feature type="region of interest" description="Disordered" evidence="1">
    <location>
        <begin position="98"/>
        <end position="138"/>
    </location>
</feature>
<name>A0A4R2IWA3_9ACTN</name>